<keyword evidence="3 8" id="KW-0812">Transmembrane</keyword>
<evidence type="ECO:0000256" key="2">
    <source>
        <dbReference type="ARBA" id="ARBA00009063"/>
    </source>
</evidence>
<evidence type="ECO:0000256" key="3">
    <source>
        <dbReference type="ARBA" id="ARBA00022692"/>
    </source>
</evidence>
<dbReference type="Proteomes" id="UP000193920">
    <property type="component" value="Unassembled WGS sequence"/>
</dbReference>
<feature type="region of interest" description="Disordered" evidence="7">
    <location>
        <begin position="1"/>
        <end position="102"/>
    </location>
</feature>
<comment type="subcellular location">
    <subcellularLocation>
        <location evidence="1">Membrane</location>
        <topology evidence="1">Single-pass type IV membrane protein</topology>
    </subcellularLocation>
</comment>
<sequence>MNRDRLNDLNSTTNRNNYANSSRNNYTNSPHNNYVDRPRYYGQQHNNESSYSPRNNNNNNNNNNRYDQQNNHNNYSSNSNNNYSSENSRYRNKENTSGNLSDRVNSINVDIKELENLIDRLESLYNKSYNEVRINENSENKKRISELEERITGEIQEVTNQLKSIKNEAVRMTSPTDRKVVLNQVTNTSKRLREVFNSYNDKKKNFAEQKRNRMIRQYQIIHQDATKEEAERYADSNPGGTLQYSMLSGSKAAYDEATRTREQMEQINKSINELCDLFQDMNYMLTTQNETIEIIEDNIDTAEVHVDEASKELIKTVEIRKSSRKKLWMITGIIAVVLLILILFLYPKIKAFFDMFKSDEQEQTQEQQEQQYQQY</sequence>
<keyword evidence="11" id="KW-1185">Reference proteome</keyword>
<evidence type="ECO:0000256" key="8">
    <source>
        <dbReference type="SAM" id="Phobius"/>
    </source>
</evidence>
<dbReference type="STRING" id="1754190.A0A1Y2BZ72"/>
<evidence type="ECO:0000256" key="4">
    <source>
        <dbReference type="ARBA" id="ARBA00022989"/>
    </source>
</evidence>
<dbReference type="InterPro" id="IPR006011">
    <property type="entry name" value="Syntaxin_N"/>
</dbReference>
<keyword evidence="6" id="KW-0175">Coiled coil</keyword>
<organism evidence="10 11">
    <name type="scientific">Neocallimastix californiae</name>
    <dbReference type="NCBI Taxonomy" id="1754190"/>
    <lineage>
        <taxon>Eukaryota</taxon>
        <taxon>Fungi</taxon>
        <taxon>Fungi incertae sedis</taxon>
        <taxon>Chytridiomycota</taxon>
        <taxon>Chytridiomycota incertae sedis</taxon>
        <taxon>Neocallimastigomycetes</taxon>
        <taxon>Neocallimastigales</taxon>
        <taxon>Neocallimastigaceae</taxon>
        <taxon>Neocallimastix</taxon>
    </lineage>
</organism>
<dbReference type="GO" id="GO:0012505">
    <property type="term" value="C:endomembrane system"/>
    <property type="evidence" value="ECO:0007669"/>
    <property type="project" value="TreeGrafter"/>
</dbReference>
<dbReference type="GO" id="GO:0000149">
    <property type="term" value="F:SNARE binding"/>
    <property type="evidence" value="ECO:0007669"/>
    <property type="project" value="TreeGrafter"/>
</dbReference>
<gene>
    <name evidence="10" type="ORF">LY90DRAFT_672295</name>
</gene>
<dbReference type="AlphaFoldDB" id="A0A1Y2BZ72"/>
<evidence type="ECO:0000259" key="9">
    <source>
        <dbReference type="PROSITE" id="PS50192"/>
    </source>
</evidence>
<feature type="domain" description="T-SNARE coiled-coil homology" evidence="9">
    <location>
        <begin position="254"/>
        <end position="316"/>
    </location>
</feature>
<name>A0A1Y2BZ72_9FUNG</name>
<dbReference type="GO" id="GO:0006906">
    <property type="term" value="P:vesicle fusion"/>
    <property type="evidence" value="ECO:0007669"/>
    <property type="project" value="TreeGrafter"/>
</dbReference>
<dbReference type="InterPro" id="IPR045242">
    <property type="entry name" value="Syntaxin"/>
</dbReference>
<protein>
    <submittedName>
        <fullName evidence="10">t-SNARE</fullName>
    </submittedName>
</protein>
<dbReference type="Gene3D" id="1.20.5.110">
    <property type="match status" value="1"/>
</dbReference>
<keyword evidence="5 8" id="KW-0472">Membrane</keyword>
<dbReference type="Pfam" id="PF05739">
    <property type="entry name" value="SNARE"/>
    <property type="match status" value="1"/>
</dbReference>
<dbReference type="InterPro" id="IPR010989">
    <property type="entry name" value="SNARE"/>
</dbReference>
<reference evidence="10 11" key="1">
    <citation type="submission" date="2016-08" db="EMBL/GenBank/DDBJ databases">
        <title>A Parts List for Fungal Cellulosomes Revealed by Comparative Genomics.</title>
        <authorList>
            <consortium name="DOE Joint Genome Institute"/>
            <person name="Haitjema C.H."/>
            <person name="Gilmore S.P."/>
            <person name="Henske J.K."/>
            <person name="Solomon K.V."/>
            <person name="De Groot R."/>
            <person name="Kuo A."/>
            <person name="Mondo S.J."/>
            <person name="Salamov A.A."/>
            <person name="Labutti K."/>
            <person name="Zhao Z."/>
            <person name="Chiniquy J."/>
            <person name="Barry K."/>
            <person name="Brewer H.M."/>
            <person name="Purvine S.O."/>
            <person name="Wright A.T."/>
            <person name="Boxma B."/>
            <person name="Van Alen T."/>
            <person name="Hackstein J.H."/>
            <person name="Baker S.E."/>
            <person name="Grigoriev I.V."/>
            <person name="O'Malley M.A."/>
        </authorList>
    </citation>
    <scope>NUCLEOTIDE SEQUENCE [LARGE SCALE GENOMIC DNA]</scope>
    <source>
        <strain evidence="10 11">G1</strain>
    </source>
</reference>
<dbReference type="GO" id="GO:0005484">
    <property type="term" value="F:SNAP receptor activity"/>
    <property type="evidence" value="ECO:0007669"/>
    <property type="project" value="TreeGrafter"/>
</dbReference>
<dbReference type="PANTHER" id="PTHR19957:SF307">
    <property type="entry name" value="PROTEIN SSO1-RELATED"/>
    <property type="match status" value="1"/>
</dbReference>
<keyword evidence="4 8" id="KW-1133">Transmembrane helix</keyword>
<dbReference type="EMBL" id="MCOG01000129">
    <property type="protein sequence ID" value="ORY40061.1"/>
    <property type="molecule type" value="Genomic_DNA"/>
</dbReference>
<feature type="coiled-coil region" evidence="6">
    <location>
        <begin position="254"/>
        <end position="312"/>
    </location>
</feature>
<dbReference type="OrthoDB" id="10255013at2759"/>
<feature type="coiled-coil region" evidence="6">
    <location>
        <begin position="104"/>
        <end position="168"/>
    </location>
</feature>
<evidence type="ECO:0000313" key="10">
    <source>
        <dbReference type="EMBL" id="ORY40061.1"/>
    </source>
</evidence>
<evidence type="ECO:0000256" key="1">
    <source>
        <dbReference type="ARBA" id="ARBA00004211"/>
    </source>
</evidence>
<dbReference type="CDD" id="cd15840">
    <property type="entry name" value="SNARE_Qa"/>
    <property type="match status" value="1"/>
</dbReference>
<evidence type="ECO:0000256" key="7">
    <source>
        <dbReference type="SAM" id="MobiDB-lite"/>
    </source>
</evidence>
<feature type="compositionally biased region" description="Low complexity" evidence="7">
    <location>
        <begin position="10"/>
        <end position="29"/>
    </location>
</feature>
<dbReference type="SUPFAM" id="SSF47661">
    <property type="entry name" value="t-snare proteins"/>
    <property type="match status" value="1"/>
</dbReference>
<evidence type="ECO:0000256" key="6">
    <source>
        <dbReference type="SAM" id="Coils"/>
    </source>
</evidence>
<dbReference type="Gene3D" id="1.20.58.70">
    <property type="match status" value="1"/>
</dbReference>
<dbReference type="GO" id="GO:0005886">
    <property type="term" value="C:plasma membrane"/>
    <property type="evidence" value="ECO:0007669"/>
    <property type="project" value="TreeGrafter"/>
</dbReference>
<evidence type="ECO:0000313" key="11">
    <source>
        <dbReference type="Proteomes" id="UP000193920"/>
    </source>
</evidence>
<comment type="caution">
    <text evidence="10">The sequence shown here is derived from an EMBL/GenBank/DDBJ whole genome shotgun (WGS) entry which is preliminary data.</text>
</comment>
<feature type="transmembrane region" description="Helical" evidence="8">
    <location>
        <begin position="327"/>
        <end position="346"/>
    </location>
</feature>
<proteinExistence type="inferred from homology"/>
<dbReference type="SMART" id="SM00397">
    <property type="entry name" value="t_SNARE"/>
    <property type="match status" value="1"/>
</dbReference>
<dbReference type="InterPro" id="IPR000727">
    <property type="entry name" value="T_SNARE_dom"/>
</dbReference>
<dbReference type="PROSITE" id="PS50192">
    <property type="entry name" value="T_SNARE"/>
    <property type="match status" value="1"/>
</dbReference>
<dbReference type="GO" id="GO:0006886">
    <property type="term" value="P:intracellular protein transport"/>
    <property type="evidence" value="ECO:0007669"/>
    <property type="project" value="TreeGrafter"/>
</dbReference>
<accession>A0A1Y2BZ72</accession>
<feature type="compositionally biased region" description="Low complexity" evidence="7">
    <location>
        <begin position="46"/>
        <end position="87"/>
    </location>
</feature>
<dbReference type="GO" id="GO:0048278">
    <property type="term" value="P:vesicle docking"/>
    <property type="evidence" value="ECO:0007669"/>
    <property type="project" value="TreeGrafter"/>
</dbReference>
<comment type="similarity">
    <text evidence="2">Belongs to the syntaxin family.</text>
</comment>
<dbReference type="GO" id="GO:0031201">
    <property type="term" value="C:SNARE complex"/>
    <property type="evidence" value="ECO:0007669"/>
    <property type="project" value="TreeGrafter"/>
</dbReference>
<dbReference type="Pfam" id="PF00804">
    <property type="entry name" value="Syntaxin"/>
    <property type="match status" value="1"/>
</dbReference>
<dbReference type="PANTHER" id="PTHR19957">
    <property type="entry name" value="SYNTAXIN"/>
    <property type="match status" value="1"/>
</dbReference>
<dbReference type="GO" id="GO:0006887">
    <property type="term" value="P:exocytosis"/>
    <property type="evidence" value="ECO:0007669"/>
    <property type="project" value="TreeGrafter"/>
</dbReference>
<evidence type="ECO:0000256" key="5">
    <source>
        <dbReference type="ARBA" id="ARBA00023136"/>
    </source>
</evidence>